<feature type="region of interest" description="Disordered" evidence="1">
    <location>
        <begin position="169"/>
        <end position="213"/>
    </location>
</feature>
<evidence type="ECO:0000256" key="1">
    <source>
        <dbReference type="SAM" id="MobiDB-lite"/>
    </source>
</evidence>
<evidence type="ECO:0000313" key="3">
    <source>
        <dbReference type="EMBL" id="RKE52463.1"/>
    </source>
</evidence>
<dbReference type="Proteomes" id="UP000286246">
    <property type="component" value="Unassembled WGS sequence"/>
</dbReference>
<protein>
    <submittedName>
        <fullName evidence="3">Uncharacterized protein</fullName>
    </submittedName>
</protein>
<dbReference type="RefSeq" id="WP_120259498.1">
    <property type="nucleotide sequence ID" value="NZ_RAPY01000002.1"/>
</dbReference>
<accession>A0A420B711</accession>
<evidence type="ECO:0000256" key="2">
    <source>
        <dbReference type="SAM" id="SignalP"/>
    </source>
</evidence>
<evidence type="ECO:0000313" key="4">
    <source>
        <dbReference type="Proteomes" id="UP000286246"/>
    </source>
</evidence>
<sequence length="372" mass="40010">MRKKFINLTAFLALVLLAVWGCVKDAKIDPVQENGDIEKVAAWYQRQLIPTNEGGAFANINNPQWEGTKITRRGDSTLFTTLLLQDSSMTRELHVIQYDGVFEGRVYQYQFRESNAMLVGSFTLNGKFIDLGSFDNKGSYTLLGTAGKSNIVLMGIEDIDGGTLPEVTVPPPPTNPSYPPTGPYYPPPPPPTYPPVYPPSGGGGGGGGTSSGNTWNNVVSTLWPGDISCASFNFGTPASNRMATRVTGIPPVTFNEVGGVTKKFNIRNLIIDVPSKLSDGTTYSAKDAAKATAEAMNITAKTLGMLYGQTGKYKTAMDATYERDFVTTLNTYLQANIPGARASVDTGARPDVKNTSKIQFDGFFDGLFGGDC</sequence>
<dbReference type="OrthoDB" id="714313at2"/>
<dbReference type="AlphaFoldDB" id="A0A420B711"/>
<feature type="signal peptide" evidence="2">
    <location>
        <begin position="1"/>
        <end position="21"/>
    </location>
</feature>
<feature type="compositionally biased region" description="Gly residues" evidence="1">
    <location>
        <begin position="200"/>
        <end position="210"/>
    </location>
</feature>
<feature type="compositionally biased region" description="Pro residues" evidence="1">
    <location>
        <begin position="169"/>
        <end position="198"/>
    </location>
</feature>
<proteinExistence type="predicted"/>
<organism evidence="3 4">
    <name type="scientific">Sphingobacterium detergens</name>
    <dbReference type="NCBI Taxonomy" id="1145106"/>
    <lineage>
        <taxon>Bacteria</taxon>
        <taxon>Pseudomonadati</taxon>
        <taxon>Bacteroidota</taxon>
        <taxon>Sphingobacteriia</taxon>
        <taxon>Sphingobacteriales</taxon>
        <taxon>Sphingobacteriaceae</taxon>
        <taxon>Sphingobacterium</taxon>
    </lineage>
</organism>
<dbReference type="EMBL" id="RAPY01000002">
    <property type="protein sequence ID" value="RKE52463.1"/>
    <property type="molecule type" value="Genomic_DNA"/>
</dbReference>
<feature type="chain" id="PRO_5019005289" evidence="2">
    <location>
        <begin position="22"/>
        <end position="372"/>
    </location>
</feature>
<name>A0A420B711_SPHD1</name>
<gene>
    <name evidence="3" type="ORF">DFQ12_2700</name>
</gene>
<keyword evidence="4" id="KW-1185">Reference proteome</keyword>
<keyword evidence="2" id="KW-0732">Signal</keyword>
<comment type="caution">
    <text evidence="3">The sequence shown here is derived from an EMBL/GenBank/DDBJ whole genome shotgun (WGS) entry which is preliminary data.</text>
</comment>
<reference evidence="3 4" key="1">
    <citation type="submission" date="2018-09" db="EMBL/GenBank/DDBJ databases">
        <title>Genomic Encyclopedia of Type Strains, Phase III (KMG-III): the genomes of soil and plant-associated and newly described type strains.</title>
        <authorList>
            <person name="Whitman W."/>
        </authorList>
    </citation>
    <scope>NUCLEOTIDE SEQUENCE [LARGE SCALE GENOMIC DNA]</scope>
    <source>
        <strain evidence="3 4">CECT 7938</strain>
    </source>
</reference>